<dbReference type="GO" id="GO:0000976">
    <property type="term" value="F:transcription cis-regulatory region binding"/>
    <property type="evidence" value="ECO:0007669"/>
    <property type="project" value="TreeGrafter"/>
</dbReference>
<evidence type="ECO:0000313" key="9">
    <source>
        <dbReference type="Proteomes" id="UP000799423"/>
    </source>
</evidence>
<gene>
    <name evidence="8" type="ORF">T440DRAFT_90408</name>
</gene>
<dbReference type="CDD" id="cd00067">
    <property type="entry name" value="GAL4"/>
    <property type="match status" value="1"/>
</dbReference>
<evidence type="ECO:0000256" key="1">
    <source>
        <dbReference type="ARBA" id="ARBA00004123"/>
    </source>
</evidence>
<keyword evidence="5" id="KW-0539">Nucleus</keyword>
<dbReference type="PANTHER" id="PTHR31845">
    <property type="entry name" value="FINGER DOMAIN PROTEIN, PUTATIVE-RELATED"/>
    <property type="match status" value="1"/>
</dbReference>
<evidence type="ECO:0000256" key="6">
    <source>
        <dbReference type="SAM" id="MobiDB-lite"/>
    </source>
</evidence>
<dbReference type="SUPFAM" id="SSF57701">
    <property type="entry name" value="Zn2/Cys6 DNA-binding domain"/>
    <property type="match status" value="1"/>
</dbReference>
<dbReference type="PROSITE" id="PS50048">
    <property type="entry name" value="ZN2_CY6_FUNGAL_2"/>
    <property type="match status" value="1"/>
</dbReference>
<evidence type="ECO:0000259" key="7">
    <source>
        <dbReference type="PROSITE" id="PS50048"/>
    </source>
</evidence>
<dbReference type="AlphaFoldDB" id="A0A6A7B817"/>
<evidence type="ECO:0000256" key="4">
    <source>
        <dbReference type="ARBA" id="ARBA00023163"/>
    </source>
</evidence>
<dbReference type="GO" id="GO:0005634">
    <property type="term" value="C:nucleus"/>
    <property type="evidence" value="ECO:0007669"/>
    <property type="project" value="UniProtKB-SubCell"/>
</dbReference>
<keyword evidence="2" id="KW-0805">Transcription regulation</keyword>
<dbReference type="Pfam" id="PF00172">
    <property type="entry name" value="Zn_clus"/>
    <property type="match status" value="1"/>
</dbReference>
<evidence type="ECO:0000256" key="5">
    <source>
        <dbReference type="ARBA" id="ARBA00023242"/>
    </source>
</evidence>
<dbReference type="GO" id="GO:0000981">
    <property type="term" value="F:DNA-binding transcription factor activity, RNA polymerase II-specific"/>
    <property type="evidence" value="ECO:0007669"/>
    <property type="project" value="InterPro"/>
</dbReference>
<reference evidence="8" key="1">
    <citation type="submission" date="2020-01" db="EMBL/GenBank/DDBJ databases">
        <authorList>
            <consortium name="DOE Joint Genome Institute"/>
            <person name="Haridas S."/>
            <person name="Albert R."/>
            <person name="Binder M."/>
            <person name="Bloem J."/>
            <person name="Labutti K."/>
            <person name="Salamov A."/>
            <person name="Andreopoulos B."/>
            <person name="Baker S.E."/>
            <person name="Barry K."/>
            <person name="Bills G."/>
            <person name="Bluhm B.H."/>
            <person name="Cannon C."/>
            <person name="Castanera R."/>
            <person name="Culley D.E."/>
            <person name="Daum C."/>
            <person name="Ezra D."/>
            <person name="Gonzalez J.B."/>
            <person name="Henrissat B."/>
            <person name="Kuo A."/>
            <person name="Liang C."/>
            <person name="Lipzen A."/>
            <person name="Lutzoni F."/>
            <person name="Magnuson J."/>
            <person name="Mondo S."/>
            <person name="Nolan M."/>
            <person name="Ohm R."/>
            <person name="Pangilinan J."/>
            <person name="Park H.-J."/>
            <person name="Ramirez L."/>
            <person name="Alfaro M."/>
            <person name="Sun H."/>
            <person name="Tritt A."/>
            <person name="Yoshinaga Y."/>
            <person name="Zwiers L.-H."/>
            <person name="Turgeon B.G."/>
            <person name="Goodwin S.B."/>
            <person name="Spatafora J.W."/>
            <person name="Crous P.W."/>
            <person name="Grigoriev I.V."/>
        </authorList>
    </citation>
    <scope>NUCLEOTIDE SEQUENCE</scope>
    <source>
        <strain evidence="8">IPT5</strain>
    </source>
</reference>
<dbReference type="Proteomes" id="UP000799423">
    <property type="component" value="Unassembled WGS sequence"/>
</dbReference>
<feature type="compositionally biased region" description="Polar residues" evidence="6">
    <location>
        <begin position="119"/>
        <end position="143"/>
    </location>
</feature>
<feature type="compositionally biased region" description="Low complexity" evidence="6">
    <location>
        <begin position="17"/>
        <end position="27"/>
    </location>
</feature>
<keyword evidence="4" id="KW-0804">Transcription</keyword>
<feature type="domain" description="Zn(2)-C6 fungal-type" evidence="7">
    <location>
        <begin position="43"/>
        <end position="75"/>
    </location>
</feature>
<dbReference type="OrthoDB" id="5226580at2759"/>
<dbReference type="Gene3D" id="4.10.240.10">
    <property type="entry name" value="Zn(2)-C6 fungal-type DNA-binding domain"/>
    <property type="match status" value="1"/>
</dbReference>
<keyword evidence="3" id="KW-0238">DNA-binding</keyword>
<dbReference type="CDD" id="cd12148">
    <property type="entry name" value="fungal_TF_MHR"/>
    <property type="match status" value="1"/>
</dbReference>
<dbReference type="InterPro" id="IPR036864">
    <property type="entry name" value="Zn2-C6_fun-type_DNA-bd_sf"/>
</dbReference>
<sequence>MLGLPHMRAGAEKADTSPVVSEPPSSSNFAMDTREGRVGNAFACERCRKHKVRCVPSDTASLCQRCQKARVECIEHVARRRPAKSRSDGHRSDSHTPNRTREFDKKLDKLSAIVASMGPSASPSNLPSMATLPSQRSDGSQHTPTPAPAAPQLAPAPAVLKNPILPAPDVNSGDSLAFWDSIDTMACVGRLDPVIRTIGLVHMQMLLETYRVMVDSFPFVPLPKDCSCQDLIHQRPILMLAVLTVSSHDSARLQTTLSRELRKVVMIRVMNGDKSLDLLQGLLVFIAWHHRYMEVQSISISMLLQICISIAHDMGLEKEANAIRSPLHKDNPREREIKRTYLGCCFLVSNIGLMNQAKLQPSSFSSTLRAQASEIAVVWEHKSDAVLPILVDICQYMEDVNETLRDQPEHALVARSQVKRLSDKWESIQAASKLQAKDFKSLQWLLLAARIRLYRTASAVELVDRDTPWVNGFRLSLRVNCLRSIETFLDNSTQMSSGQYEATSIVDWLNLASTMTNLSQLALQMLPLPGWDPNELQIVNTFEYFRDQLCSRMPHPREASDVDNDVFERFRRTTAVIMTALRDPLGRGSPNAGTFELATGSGRTVSLLQDLPSLKPNGVGNGTERLPSLRQINPSFDISKSDFHWRFLMGMN</sequence>
<dbReference type="GO" id="GO:0008270">
    <property type="term" value="F:zinc ion binding"/>
    <property type="evidence" value="ECO:0007669"/>
    <property type="project" value="InterPro"/>
</dbReference>
<feature type="region of interest" description="Disordered" evidence="6">
    <location>
        <begin position="79"/>
        <end position="103"/>
    </location>
</feature>
<feature type="region of interest" description="Disordered" evidence="6">
    <location>
        <begin position="1"/>
        <end position="32"/>
    </location>
</feature>
<proteinExistence type="predicted"/>
<keyword evidence="9" id="KW-1185">Reference proteome</keyword>
<dbReference type="InterPro" id="IPR001138">
    <property type="entry name" value="Zn2Cys6_DnaBD"/>
</dbReference>
<feature type="region of interest" description="Disordered" evidence="6">
    <location>
        <begin position="117"/>
        <end position="153"/>
    </location>
</feature>
<dbReference type="PROSITE" id="PS00463">
    <property type="entry name" value="ZN2_CY6_FUNGAL_1"/>
    <property type="match status" value="1"/>
</dbReference>
<name>A0A6A7B817_9PLEO</name>
<dbReference type="PANTHER" id="PTHR31845:SF10">
    <property type="entry name" value="ZN(II)2CYS6 TRANSCRIPTION FACTOR (EUROFUNG)"/>
    <property type="match status" value="1"/>
</dbReference>
<evidence type="ECO:0000256" key="2">
    <source>
        <dbReference type="ARBA" id="ARBA00023015"/>
    </source>
</evidence>
<organism evidence="8 9">
    <name type="scientific">Plenodomus tracheiphilus IPT5</name>
    <dbReference type="NCBI Taxonomy" id="1408161"/>
    <lineage>
        <taxon>Eukaryota</taxon>
        <taxon>Fungi</taxon>
        <taxon>Dikarya</taxon>
        <taxon>Ascomycota</taxon>
        <taxon>Pezizomycotina</taxon>
        <taxon>Dothideomycetes</taxon>
        <taxon>Pleosporomycetidae</taxon>
        <taxon>Pleosporales</taxon>
        <taxon>Pleosporineae</taxon>
        <taxon>Leptosphaeriaceae</taxon>
        <taxon>Plenodomus</taxon>
    </lineage>
</organism>
<evidence type="ECO:0000313" key="8">
    <source>
        <dbReference type="EMBL" id="KAF2850515.1"/>
    </source>
</evidence>
<dbReference type="InterPro" id="IPR051089">
    <property type="entry name" value="prtT"/>
</dbReference>
<protein>
    <recommendedName>
        <fullName evidence="7">Zn(2)-C6 fungal-type domain-containing protein</fullName>
    </recommendedName>
</protein>
<accession>A0A6A7B817</accession>
<evidence type="ECO:0000256" key="3">
    <source>
        <dbReference type="ARBA" id="ARBA00023125"/>
    </source>
</evidence>
<comment type="subcellular location">
    <subcellularLocation>
        <location evidence="1">Nucleus</location>
    </subcellularLocation>
</comment>
<dbReference type="EMBL" id="MU006306">
    <property type="protein sequence ID" value="KAF2850515.1"/>
    <property type="molecule type" value="Genomic_DNA"/>
</dbReference>
<dbReference type="SMART" id="SM00066">
    <property type="entry name" value="GAL4"/>
    <property type="match status" value="1"/>
</dbReference>
<feature type="compositionally biased region" description="Basic and acidic residues" evidence="6">
    <location>
        <begin position="85"/>
        <end position="103"/>
    </location>
</feature>